<feature type="chain" id="PRO_5029014089" description="Hydrophilin" evidence="2">
    <location>
        <begin position="21"/>
        <end position="192"/>
    </location>
</feature>
<dbReference type="Proteomes" id="UP000509704">
    <property type="component" value="Chromosome 7"/>
</dbReference>
<dbReference type="EMBL" id="CP058610">
    <property type="protein sequence ID" value="QLG74247.1"/>
    <property type="molecule type" value="Genomic_DNA"/>
</dbReference>
<reference evidence="3 4" key="1">
    <citation type="submission" date="2020-07" db="EMBL/GenBank/DDBJ databases">
        <title>The yeast mating-type switching endonuclease HO is a domesticated member of an unorthodox homing genetic element family.</title>
        <authorList>
            <person name="Coughlan A.Y."/>
            <person name="Lombardi L."/>
            <person name="Braun-Galleani S."/>
            <person name="Martos A.R."/>
            <person name="Galeote V."/>
            <person name="Bigey F."/>
            <person name="Dequin S."/>
            <person name="Byrne K.P."/>
            <person name="Wolfe K.H."/>
        </authorList>
    </citation>
    <scope>NUCLEOTIDE SEQUENCE [LARGE SCALE GENOMIC DNA]</scope>
    <source>
        <strain evidence="3 4">NRRL Y-6702</strain>
    </source>
</reference>
<organism evidence="3 4">
    <name type="scientific">Zygotorulaspora mrakii</name>
    <name type="common">Zygosaccharomyces mrakii</name>
    <dbReference type="NCBI Taxonomy" id="42260"/>
    <lineage>
        <taxon>Eukaryota</taxon>
        <taxon>Fungi</taxon>
        <taxon>Dikarya</taxon>
        <taxon>Ascomycota</taxon>
        <taxon>Saccharomycotina</taxon>
        <taxon>Saccharomycetes</taxon>
        <taxon>Saccharomycetales</taxon>
        <taxon>Saccharomycetaceae</taxon>
        <taxon>Zygotorulaspora</taxon>
    </lineage>
</organism>
<sequence>MKVSSVTVATLACVATLSGAQELSEEPTSTTTSVSRVTHRYGRFDHTSRVNRPNHTGTHSYGRFNHTSRDNRPNHTGTHSYGRFNHTSRDNRPNHTGTHSYGRFNHTSRDNRPDHTGTASYGRFNHTSRDNRPDHTGTASYGRFNHTSRTLNIEEQEARENSGSRSGSNLGPLKVLGLTVGSAVVAGGMLLL</sequence>
<accession>A0A7H9B6Q9</accession>
<evidence type="ECO:0000313" key="4">
    <source>
        <dbReference type="Proteomes" id="UP000509704"/>
    </source>
</evidence>
<gene>
    <name evidence="3" type="ORF">HG535_0G01310</name>
</gene>
<dbReference type="AlphaFoldDB" id="A0A7H9B6Q9"/>
<evidence type="ECO:0000313" key="3">
    <source>
        <dbReference type="EMBL" id="QLG74247.1"/>
    </source>
</evidence>
<evidence type="ECO:0000256" key="1">
    <source>
        <dbReference type="SAM" id="MobiDB-lite"/>
    </source>
</evidence>
<feature type="signal peptide" evidence="2">
    <location>
        <begin position="1"/>
        <end position="20"/>
    </location>
</feature>
<protein>
    <recommendedName>
        <fullName evidence="5">Hydrophilin</fullName>
    </recommendedName>
</protein>
<keyword evidence="2" id="KW-0732">Signal</keyword>
<feature type="region of interest" description="Disordered" evidence="1">
    <location>
        <begin position="20"/>
        <end position="147"/>
    </location>
</feature>
<evidence type="ECO:0000256" key="2">
    <source>
        <dbReference type="SAM" id="SignalP"/>
    </source>
</evidence>
<evidence type="ECO:0008006" key="5">
    <source>
        <dbReference type="Google" id="ProtNLM"/>
    </source>
</evidence>
<dbReference type="RefSeq" id="XP_037145972.1">
    <property type="nucleotide sequence ID" value="XM_037290077.1"/>
</dbReference>
<name>A0A7H9B6Q9_ZYGMR</name>
<dbReference type="KEGG" id="zmk:HG535_0G01310"/>
<proteinExistence type="predicted"/>
<dbReference type="GeneID" id="59238030"/>
<keyword evidence="4" id="KW-1185">Reference proteome</keyword>
<feature type="compositionally biased region" description="Polar residues" evidence="1">
    <location>
        <begin position="50"/>
        <end position="59"/>
    </location>
</feature>
<dbReference type="OrthoDB" id="4094978at2759"/>